<reference evidence="2" key="2">
    <citation type="journal article" date="2013" name="Nat. Commun.">
        <title>Genome of the Chinese tree shrew.</title>
        <authorList>
            <person name="Fan Y."/>
            <person name="Huang Z.Y."/>
            <person name="Cao C.C."/>
            <person name="Chen C.S."/>
            <person name="Chen Y.X."/>
            <person name="Fan D.D."/>
            <person name="He J."/>
            <person name="Hou H.L."/>
            <person name="Hu L."/>
            <person name="Hu X.T."/>
            <person name="Jiang X.T."/>
            <person name="Lai R."/>
            <person name="Lang Y.S."/>
            <person name="Liang B."/>
            <person name="Liao S.G."/>
            <person name="Mu D."/>
            <person name="Ma Y.Y."/>
            <person name="Niu Y.Y."/>
            <person name="Sun X.Q."/>
            <person name="Xia J.Q."/>
            <person name="Xiao J."/>
            <person name="Xiong Z.Q."/>
            <person name="Xu L."/>
            <person name="Yang L."/>
            <person name="Zhang Y."/>
            <person name="Zhao W."/>
            <person name="Zhao X.D."/>
            <person name="Zheng Y.T."/>
            <person name="Zhou J.M."/>
            <person name="Zhu Y.B."/>
            <person name="Zhang G.J."/>
            <person name="Wang J."/>
            <person name="Yao Y.G."/>
        </authorList>
    </citation>
    <scope>NUCLEOTIDE SEQUENCE [LARGE SCALE GENOMIC DNA]</scope>
</reference>
<evidence type="ECO:0000313" key="2">
    <source>
        <dbReference type="Proteomes" id="UP000011518"/>
    </source>
</evidence>
<reference evidence="2" key="1">
    <citation type="submission" date="2012-07" db="EMBL/GenBank/DDBJ databases">
        <title>Genome of the Chinese tree shrew, a rising model animal genetically related to primates.</title>
        <authorList>
            <person name="Zhang G."/>
            <person name="Fan Y."/>
            <person name="Yao Y."/>
            <person name="Huang Z."/>
        </authorList>
    </citation>
    <scope>NUCLEOTIDE SEQUENCE [LARGE SCALE GENOMIC DNA]</scope>
</reference>
<keyword evidence="2" id="KW-1185">Reference proteome</keyword>
<dbReference type="InParanoid" id="L9KMZ9"/>
<proteinExistence type="predicted"/>
<dbReference type="EMBL" id="KB320760">
    <property type="protein sequence ID" value="ELW63859.1"/>
    <property type="molecule type" value="Genomic_DNA"/>
</dbReference>
<accession>L9KMZ9</accession>
<dbReference type="Proteomes" id="UP000011518">
    <property type="component" value="Unassembled WGS sequence"/>
</dbReference>
<evidence type="ECO:0000313" key="1">
    <source>
        <dbReference type="EMBL" id="ELW63859.1"/>
    </source>
</evidence>
<protein>
    <submittedName>
        <fullName evidence="1">Serine/arginine repetitive matrix protein 4</fullName>
    </submittedName>
</protein>
<organism evidence="1 2">
    <name type="scientific">Tupaia chinensis</name>
    <name type="common">Chinese tree shrew</name>
    <name type="synonym">Tupaia belangeri chinensis</name>
    <dbReference type="NCBI Taxonomy" id="246437"/>
    <lineage>
        <taxon>Eukaryota</taxon>
        <taxon>Metazoa</taxon>
        <taxon>Chordata</taxon>
        <taxon>Craniata</taxon>
        <taxon>Vertebrata</taxon>
        <taxon>Euteleostomi</taxon>
        <taxon>Mammalia</taxon>
        <taxon>Eutheria</taxon>
        <taxon>Euarchontoglires</taxon>
        <taxon>Scandentia</taxon>
        <taxon>Tupaiidae</taxon>
        <taxon>Tupaia</taxon>
    </lineage>
</organism>
<gene>
    <name evidence="1" type="ORF">TREES_T100018625</name>
</gene>
<sequence>MASVQQGEKQLFEKFWRGTFKAVATPRPESIIVASITARKPLPSLNLNESP</sequence>
<name>L9KMZ9_TUPCH</name>
<dbReference type="STRING" id="246437.L9KMZ9"/>
<dbReference type="AlphaFoldDB" id="L9KMZ9"/>